<proteinExistence type="predicted"/>
<gene>
    <name evidence="1" type="ORF">LTS18_008387</name>
</gene>
<reference evidence="1" key="1">
    <citation type="submission" date="2024-09" db="EMBL/GenBank/DDBJ databases">
        <title>Black Yeasts Isolated from many extreme environments.</title>
        <authorList>
            <person name="Coleine C."/>
            <person name="Stajich J.E."/>
            <person name="Selbmann L."/>
        </authorList>
    </citation>
    <scope>NUCLEOTIDE SEQUENCE</scope>
    <source>
        <strain evidence="1">CCFEE 5737</strain>
    </source>
</reference>
<protein>
    <submittedName>
        <fullName evidence="1">Uncharacterized protein</fullName>
    </submittedName>
</protein>
<dbReference type="Proteomes" id="UP001186974">
    <property type="component" value="Unassembled WGS sequence"/>
</dbReference>
<sequence>MDNVQDPPPSKPRGVDSTIDEPVAMSDSEHSSRVTRKLRDATIEETRGNASELAPRETQGLPLLSEGSTSAEGASDIMLEDNNSRGRGLRRKRSHDEVEGEITEEINGQKAGKHSRKRSRDGDADPRIDSDNEGRPTTTRTHQTTDAEMGGSLTNGAIHDSDRLDPATGIDDIPDEKLGASPKNPAEVAQNDTINEVGQAQNAASQPKAGDEESKTAGLVGEPRTKRAQDSPQLRTSSTVEEPSSLKV</sequence>
<evidence type="ECO:0000313" key="2">
    <source>
        <dbReference type="Proteomes" id="UP001186974"/>
    </source>
</evidence>
<comment type="caution">
    <text evidence="1">The sequence shown here is derived from an EMBL/GenBank/DDBJ whole genome shotgun (WGS) entry which is preliminary data.</text>
</comment>
<evidence type="ECO:0000313" key="1">
    <source>
        <dbReference type="EMBL" id="KAK3060510.1"/>
    </source>
</evidence>
<accession>A0ACC3D210</accession>
<organism evidence="1 2">
    <name type="scientific">Coniosporium uncinatum</name>
    <dbReference type="NCBI Taxonomy" id="93489"/>
    <lineage>
        <taxon>Eukaryota</taxon>
        <taxon>Fungi</taxon>
        <taxon>Dikarya</taxon>
        <taxon>Ascomycota</taxon>
        <taxon>Pezizomycotina</taxon>
        <taxon>Dothideomycetes</taxon>
        <taxon>Dothideomycetes incertae sedis</taxon>
        <taxon>Coniosporium</taxon>
    </lineage>
</organism>
<dbReference type="EMBL" id="JAWDJW010008513">
    <property type="protein sequence ID" value="KAK3060510.1"/>
    <property type="molecule type" value="Genomic_DNA"/>
</dbReference>
<name>A0ACC3D210_9PEZI</name>
<keyword evidence="2" id="KW-1185">Reference proteome</keyword>